<dbReference type="AlphaFoldDB" id="A0A8S4RH70"/>
<keyword evidence="1" id="KW-0812">Transmembrane</keyword>
<accession>A0A8S4RH70</accession>
<sequence length="187" mass="22075">MRCEIPVLLRCCCCFPLRYGLLVWAYIKQMFTLLFLAYIIVLFYDDYRKISVWGIVVLSGTILLTILDFVFHVFFIISAHAKDYRKIRIYYRYSIFVFCLSAIFMGMYIGSSLLYVFYRSKYLSFLLWYMILPAMGMTVTLILIQAYLIILVRSEFIKLKNNAQFEFVNNAEEKCTANIDYDQGIPA</sequence>
<organism evidence="2 3">
    <name type="scientific">Pararge aegeria aegeria</name>
    <dbReference type="NCBI Taxonomy" id="348720"/>
    <lineage>
        <taxon>Eukaryota</taxon>
        <taxon>Metazoa</taxon>
        <taxon>Ecdysozoa</taxon>
        <taxon>Arthropoda</taxon>
        <taxon>Hexapoda</taxon>
        <taxon>Insecta</taxon>
        <taxon>Pterygota</taxon>
        <taxon>Neoptera</taxon>
        <taxon>Endopterygota</taxon>
        <taxon>Lepidoptera</taxon>
        <taxon>Glossata</taxon>
        <taxon>Ditrysia</taxon>
        <taxon>Papilionoidea</taxon>
        <taxon>Nymphalidae</taxon>
        <taxon>Satyrinae</taxon>
        <taxon>Satyrini</taxon>
        <taxon>Parargina</taxon>
        <taxon>Pararge</taxon>
    </lineage>
</organism>
<proteinExistence type="predicted"/>
<gene>
    <name evidence="2" type="primary">jg15330</name>
    <name evidence="2" type="ORF">PAEG_LOCUS13939</name>
</gene>
<reference evidence="2" key="1">
    <citation type="submission" date="2022-03" db="EMBL/GenBank/DDBJ databases">
        <authorList>
            <person name="Lindestad O."/>
        </authorList>
    </citation>
    <scope>NUCLEOTIDE SEQUENCE</scope>
</reference>
<evidence type="ECO:0000256" key="1">
    <source>
        <dbReference type="SAM" id="Phobius"/>
    </source>
</evidence>
<feature type="transmembrane region" description="Helical" evidence="1">
    <location>
        <begin position="89"/>
        <end position="115"/>
    </location>
</feature>
<keyword evidence="3" id="KW-1185">Reference proteome</keyword>
<keyword evidence="1" id="KW-1133">Transmembrane helix</keyword>
<feature type="transmembrane region" description="Helical" evidence="1">
    <location>
        <begin position="127"/>
        <end position="152"/>
    </location>
</feature>
<comment type="caution">
    <text evidence="2">The sequence shown here is derived from an EMBL/GenBank/DDBJ whole genome shotgun (WGS) entry which is preliminary data.</text>
</comment>
<feature type="transmembrane region" description="Helical" evidence="1">
    <location>
        <begin position="21"/>
        <end position="44"/>
    </location>
</feature>
<name>A0A8S4RH70_9NEOP</name>
<evidence type="ECO:0000313" key="3">
    <source>
        <dbReference type="Proteomes" id="UP000838756"/>
    </source>
</evidence>
<dbReference type="Proteomes" id="UP000838756">
    <property type="component" value="Unassembled WGS sequence"/>
</dbReference>
<feature type="transmembrane region" description="Helical" evidence="1">
    <location>
        <begin position="50"/>
        <end position="77"/>
    </location>
</feature>
<keyword evidence="1" id="KW-0472">Membrane</keyword>
<dbReference type="EMBL" id="CAKXAJ010025210">
    <property type="protein sequence ID" value="CAH2236571.1"/>
    <property type="molecule type" value="Genomic_DNA"/>
</dbReference>
<dbReference type="OrthoDB" id="7461624at2759"/>
<evidence type="ECO:0000313" key="2">
    <source>
        <dbReference type="EMBL" id="CAH2236571.1"/>
    </source>
</evidence>
<protein>
    <submittedName>
        <fullName evidence="2">Jg15330 protein</fullName>
    </submittedName>
</protein>